<comment type="caution">
    <text evidence="1">The sequence shown here is derived from an EMBL/GenBank/DDBJ whole genome shotgun (WGS) entry which is preliminary data.</text>
</comment>
<organism evidence="1 2">
    <name type="scientific">Ditylenchus destructor</name>
    <dbReference type="NCBI Taxonomy" id="166010"/>
    <lineage>
        <taxon>Eukaryota</taxon>
        <taxon>Metazoa</taxon>
        <taxon>Ecdysozoa</taxon>
        <taxon>Nematoda</taxon>
        <taxon>Chromadorea</taxon>
        <taxon>Rhabditida</taxon>
        <taxon>Tylenchina</taxon>
        <taxon>Tylenchomorpha</taxon>
        <taxon>Sphaerularioidea</taxon>
        <taxon>Anguinidae</taxon>
        <taxon>Anguininae</taxon>
        <taxon>Ditylenchus</taxon>
    </lineage>
</organism>
<dbReference type="AlphaFoldDB" id="A0AAD4N2H9"/>
<dbReference type="Proteomes" id="UP001201812">
    <property type="component" value="Unassembled WGS sequence"/>
</dbReference>
<dbReference type="EMBL" id="JAKKPZ010000025">
    <property type="protein sequence ID" value="KAI1710603.1"/>
    <property type="molecule type" value="Genomic_DNA"/>
</dbReference>
<accession>A0AAD4N2H9</accession>
<gene>
    <name evidence="1" type="ORF">DdX_10663</name>
</gene>
<keyword evidence="2" id="KW-1185">Reference proteome</keyword>
<protein>
    <submittedName>
        <fullName evidence="1">Uncharacterized protein</fullName>
    </submittedName>
</protein>
<proteinExistence type="predicted"/>
<name>A0AAD4N2H9_9BILA</name>
<reference evidence="1" key="1">
    <citation type="submission" date="2022-01" db="EMBL/GenBank/DDBJ databases">
        <title>Genome Sequence Resource for Two Populations of Ditylenchus destructor, the Migratory Endoparasitic Phytonematode.</title>
        <authorList>
            <person name="Zhang H."/>
            <person name="Lin R."/>
            <person name="Xie B."/>
        </authorList>
    </citation>
    <scope>NUCLEOTIDE SEQUENCE</scope>
    <source>
        <strain evidence="1">BazhouSP</strain>
    </source>
</reference>
<evidence type="ECO:0000313" key="1">
    <source>
        <dbReference type="EMBL" id="KAI1710603.1"/>
    </source>
</evidence>
<evidence type="ECO:0000313" key="2">
    <source>
        <dbReference type="Proteomes" id="UP001201812"/>
    </source>
</evidence>
<sequence>MDYNGFELGKPYLMSATGQKNSCGEATGAFQVYNNQCKTKVEEEFVPGATDVYTRNVRNKSRTKISEHLL</sequence>